<organism evidence="3 4">
    <name type="scientific">Termitidicoccus mucosus</name>
    <dbReference type="NCBI Taxonomy" id="1184151"/>
    <lineage>
        <taxon>Bacteria</taxon>
        <taxon>Pseudomonadati</taxon>
        <taxon>Verrucomicrobiota</taxon>
        <taxon>Opitutia</taxon>
        <taxon>Opitutales</taxon>
        <taxon>Opitutaceae</taxon>
        <taxon>Termitidicoccus</taxon>
    </lineage>
</organism>
<feature type="domain" description="BD-FAE-like" evidence="2">
    <location>
        <begin position="55"/>
        <end position="248"/>
    </location>
</feature>
<dbReference type="Pfam" id="PF20434">
    <property type="entry name" value="BD-FAE"/>
    <property type="match status" value="1"/>
</dbReference>
<evidence type="ECO:0000313" key="4">
    <source>
        <dbReference type="Proteomes" id="UP000078486"/>
    </source>
</evidence>
<proteinExistence type="predicted"/>
<gene>
    <name evidence="3" type="ORF">AW736_22815</name>
</gene>
<dbReference type="STRING" id="1184151.AW736_22815"/>
<dbReference type="EMBL" id="LRRQ01000170">
    <property type="protein sequence ID" value="OAM87527.1"/>
    <property type="molecule type" value="Genomic_DNA"/>
</dbReference>
<comment type="caution">
    <text evidence="3">The sequence shown here is derived from an EMBL/GenBank/DDBJ whole genome shotgun (WGS) entry which is preliminary data.</text>
</comment>
<accession>A0A178IEE1</accession>
<sequence>MAMILRGQTCEEFPLRPPDPAVKEPAAERVLFYPRGGDDRGLHRVVFDVAVPTLTVYRPAPEKNRGAAFVLCPGGAYHGVVIDREGHWVARYFQNLGYTVAVLKYRMPKPAEAGAGGELPRSQQDALEAIRYVRTRAAEWGVDAGRVGIMGSSAGGHLAGSTAFLGNGSNGTRPDFVALLYPVVSMGEPIAHAGSRRNLLGPAPTPAQVERFSLEKQVRSGMPPFFIVHARDDDKVPVGHSRLLAGALERARVPVKLIIYETGGHGFSLGRGTPSDGWKDAFVAWLAGVVK</sequence>
<evidence type="ECO:0000256" key="1">
    <source>
        <dbReference type="ARBA" id="ARBA00022801"/>
    </source>
</evidence>
<evidence type="ECO:0000259" key="2">
    <source>
        <dbReference type="Pfam" id="PF20434"/>
    </source>
</evidence>
<protein>
    <recommendedName>
        <fullName evidence="2">BD-FAE-like domain-containing protein</fullName>
    </recommendedName>
</protein>
<dbReference type="InterPro" id="IPR049492">
    <property type="entry name" value="BD-FAE-like_dom"/>
</dbReference>
<dbReference type="SUPFAM" id="SSF53474">
    <property type="entry name" value="alpha/beta-Hydrolases"/>
    <property type="match status" value="1"/>
</dbReference>
<dbReference type="Proteomes" id="UP000078486">
    <property type="component" value="Unassembled WGS sequence"/>
</dbReference>
<keyword evidence="4" id="KW-1185">Reference proteome</keyword>
<dbReference type="InterPro" id="IPR050300">
    <property type="entry name" value="GDXG_lipolytic_enzyme"/>
</dbReference>
<dbReference type="GO" id="GO:0016787">
    <property type="term" value="F:hydrolase activity"/>
    <property type="evidence" value="ECO:0007669"/>
    <property type="project" value="UniProtKB-KW"/>
</dbReference>
<dbReference type="PANTHER" id="PTHR48081:SF6">
    <property type="entry name" value="PEPTIDASE S9 PROLYL OLIGOPEPTIDASE CATALYTIC DOMAIN-CONTAINING PROTEIN"/>
    <property type="match status" value="1"/>
</dbReference>
<keyword evidence="1" id="KW-0378">Hydrolase</keyword>
<dbReference type="AlphaFoldDB" id="A0A178IEE1"/>
<evidence type="ECO:0000313" key="3">
    <source>
        <dbReference type="EMBL" id="OAM87527.1"/>
    </source>
</evidence>
<name>A0A178IEE1_9BACT</name>
<dbReference type="Gene3D" id="3.40.50.1820">
    <property type="entry name" value="alpha/beta hydrolase"/>
    <property type="match status" value="1"/>
</dbReference>
<dbReference type="InterPro" id="IPR029058">
    <property type="entry name" value="AB_hydrolase_fold"/>
</dbReference>
<dbReference type="PANTHER" id="PTHR48081">
    <property type="entry name" value="AB HYDROLASE SUPERFAMILY PROTEIN C4A8.06C"/>
    <property type="match status" value="1"/>
</dbReference>
<reference evidence="3 4" key="1">
    <citation type="submission" date="2016-01" db="EMBL/GenBank/DDBJ databases">
        <title>High potential of lignocellulose degradation of a new Verrucomicrobia species.</title>
        <authorList>
            <person name="Wang Y."/>
            <person name="Shi Y."/>
            <person name="Qiu Z."/>
            <person name="Liu S."/>
            <person name="Yang H."/>
        </authorList>
    </citation>
    <scope>NUCLEOTIDE SEQUENCE [LARGE SCALE GENOMIC DNA]</scope>
    <source>
        <strain evidence="3 4">TSB47</strain>
    </source>
</reference>